<evidence type="ECO:0000313" key="4">
    <source>
        <dbReference type="Proteomes" id="UP000322245"/>
    </source>
</evidence>
<dbReference type="Pfam" id="PF00173">
    <property type="entry name" value="Cyt-b5"/>
    <property type="match status" value="1"/>
</dbReference>
<dbReference type="AlphaFoldDB" id="A0A5D3AYF9"/>
<dbReference type="SUPFAM" id="SSF55856">
    <property type="entry name" value="Cytochrome b5-like heme/steroid binding domain"/>
    <property type="match status" value="1"/>
</dbReference>
<dbReference type="InterPro" id="IPR036400">
    <property type="entry name" value="Cyt_B5-like_heme/steroid_sf"/>
</dbReference>
<dbReference type="SMART" id="SM01117">
    <property type="entry name" value="Cyt-b5"/>
    <property type="match status" value="1"/>
</dbReference>
<comment type="similarity">
    <text evidence="1">Belongs to the cytochrome b5 family. MAPR subfamily.</text>
</comment>
<reference evidence="3 4" key="1">
    <citation type="submission" date="2017-05" db="EMBL/GenBank/DDBJ databases">
        <title>The Genome Sequence of Tsuchiyaea wingfieldii DSM 27421.</title>
        <authorList>
            <person name="Cuomo C."/>
            <person name="Passer A."/>
            <person name="Billmyre B."/>
            <person name="Heitman J."/>
        </authorList>
    </citation>
    <scope>NUCLEOTIDE SEQUENCE [LARGE SCALE GENOMIC DNA]</scope>
    <source>
        <strain evidence="3 4">DSM 27421</strain>
    </source>
</reference>
<proteinExistence type="inferred from homology"/>
<protein>
    <recommendedName>
        <fullName evidence="2">Cytochrome b5 heme-binding domain-containing protein</fullName>
    </recommendedName>
</protein>
<comment type="caution">
    <text evidence="3">The sequence shown here is derived from an EMBL/GenBank/DDBJ whole genome shotgun (WGS) entry which is preliminary data.</text>
</comment>
<organism evidence="3 4">
    <name type="scientific">Cryptococcus floricola</name>
    <dbReference type="NCBI Taxonomy" id="2591691"/>
    <lineage>
        <taxon>Eukaryota</taxon>
        <taxon>Fungi</taxon>
        <taxon>Dikarya</taxon>
        <taxon>Basidiomycota</taxon>
        <taxon>Agaricomycotina</taxon>
        <taxon>Tremellomycetes</taxon>
        <taxon>Tremellales</taxon>
        <taxon>Cryptococcaceae</taxon>
        <taxon>Cryptococcus</taxon>
    </lineage>
</organism>
<dbReference type="EMBL" id="NIDF01000023">
    <property type="protein sequence ID" value="TYJ56527.1"/>
    <property type="molecule type" value="Genomic_DNA"/>
</dbReference>
<dbReference type="PANTHER" id="PTHR10281:SF115">
    <property type="entry name" value="BINDING PROTEIN, PUTATIVE (AFU_ORTHOLOGUE AFUA_4G06240)-RELATED"/>
    <property type="match status" value="1"/>
</dbReference>
<dbReference type="Gene3D" id="3.10.120.10">
    <property type="entry name" value="Cytochrome b5-like heme/steroid binding domain"/>
    <property type="match status" value="1"/>
</dbReference>
<dbReference type="InterPro" id="IPR001199">
    <property type="entry name" value="Cyt_B5-like_heme/steroid-bd"/>
</dbReference>
<sequence length="181" mass="19030">MFSWYDTLTSAPVIIATTLGVSLAAVLATQIKGPQTLAQAQTQVQEVKASVNAADVKGKAAQAGASVMSAPSTDLAPPKDDPITLAELAKHDGSDPSKPIYLAIKGKVFDVTAKREMYGPGRGYNVFAGKDGSKGLGMSSLDPVDAVADFSGLNSTQMNTLDQWEAFFTKRYNIVGRVESS</sequence>
<accession>A0A5D3AYF9</accession>
<name>A0A5D3AYF9_9TREE</name>
<dbReference type="GO" id="GO:0016020">
    <property type="term" value="C:membrane"/>
    <property type="evidence" value="ECO:0007669"/>
    <property type="project" value="TreeGrafter"/>
</dbReference>
<feature type="domain" description="Cytochrome b5 heme-binding" evidence="2">
    <location>
        <begin position="83"/>
        <end position="179"/>
    </location>
</feature>
<dbReference type="GO" id="GO:0005783">
    <property type="term" value="C:endoplasmic reticulum"/>
    <property type="evidence" value="ECO:0007669"/>
    <property type="project" value="TreeGrafter"/>
</dbReference>
<dbReference type="Proteomes" id="UP000322245">
    <property type="component" value="Unassembled WGS sequence"/>
</dbReference>
<evidence type="ECO:0000256" key="1">
    <source>
        <dbReference type="ARBA" id="ARBA00038357"/>
    </source>
</evidence>
<evidence type="ECO:0000313" key="3">
    <source>
        <dbReference type="EMBL" id="TYJ56527.1"/>
    </source>
</evidence>
<evidence type="ECO:0000259" key="2">
    <source>
        <dbReference type="SMART" id="SM01117"/>
    </source>
</evidence>
<gene>
    <name evidence="3" type="ORF">B9479_002774</name>
</gene>
<dbReference type="FunFam" id="3.10.120.10:FF:000003">
    <property type="entry name" value="membrane-associated progesterone receptor component 1"/>
    <property type="match status" value="1"/>
</dbReference>
<keyword evidence="4" id="KW-1185">Reference proteome</keyword>
<dbReference type="PANTHER" id="PTHR10281">
    <property type="entry name" value="MEMBRANE-ASSOCIATED PROGESTERONE RECEPTOR COMPONENT-RELATED"/>
    <property type="match status" value="1"/>
</dbReference>
<dbReference type="GO" id="GO:0020037">
    <property type="term" value="F:heme binding"/>
    <property type="evidence" value="ECO:0007669"/>
    <property type="project" value="UniProtKB-ARBA"/>
</dbReference>
<dbReference type="InterPro" id="IPR050577">
    <property type="entry name" value="MAPR/NEUFC/NENF-like"/>
</dbReference>